<dbReference type="EMBL" id="JANPWB010000011">
    <property type="protein sequence ID" value="KAJ1131944.1"/>
    <property type="molecule type" value="Genomic_DNA"/>
</dbReference>
<reference evidence="2" key="1">
    <citation type="journal article" date="2022" name="bioRxiv">
        <title>Sequencing and chromosome-scale assembly of the giantPleurodeles waltlgenome.</title>
        <authorList>
            <person name="Brown T."/>
            <person name="Elewa A."/>
            <person name="Iarovenko S."/>
            <person name="Subramanian E."/>
            <person name="Araus A.J."/>
            <person name="Petzold A."/>
            <person name="Susuki M."/>
            <person name="Suzuki K.-i.T."/>
            <person name="Hayashi T."/>
            <person name="Toyoda A."/>
            <person name="Oliveira C."/>
            <person name="Osipova E."/>
            <person name="Leigh N.D."/>
            <person name="Simon A."/>
            <person name="Yun M.H."/>
        </authorList>
    </citation>
    <scope>NUCLEOTIDE SEQUENCE</scope>
    <source>
        <strain evidence="2">20211129_DDA</strain>
        <tissue evidence="2">Liver</tissue>
    </source>
</reference>
<dbReference type="Proteomes" id="UP001066276">
    <property type="component" value="Chromosome 7"/>
</dbReference>
<sequence length="106" mass="12198">MLGGREVSELGERVDNLECTVTARLEDQEMMWRQMAALEEQCIDLQAKQEDLENRSHCNNIRIIGGAENVDIMKFTMELFQTIQDEEDTPHLSSTGRMEWPLRLGA</sequence>
<organism evidence="2 3">
    <name type="scientific">Pleurodeles waltl</name>
    <name type="common">Iberian ribbed newt</name>
    <dbReference type="NCBI Taxonomy" id="8319"/>
    <lineage>
        <taxon>Eukaryota</taxon>
        <taxon>Metazoa</taxon>
        <taxon>Chordata</taxon>
        <taxon>Craniata</taxon>
        <taxon>Vertebrata</taxon>
        <taxon>Euteleostomi</taxon>
        <taxon>Amphibia</taxon>
        <taxon>Batrachia</taxon>
        <taxon>Caudata</taxon>
        <taxon>Salamandroidea</taxon>
        <taxon>Salamandridae</taxon>
        <taxon>Pleurodelinae</taxon>
        <taxon>Pleurodeles</taxon>
    </lineage>
</organism>
<protein>
    <submittedName>
        <fullName evidence="2">Uncharacterized protein</fullName>
    </submittedName>
</protein>
<dbReference type="AlphaFoldDB" id="A0AAV7PYC7"/>
<accession>A0AAV7PYC7</accession>
<feature type="region of interest" description="Disordered" evidence="1">
    <location>
        <begin position="86"/>
        <end position="106"/>
    </location>
</feature>
<gene>
    <name evidence="2" type="ORF">NDU88_010274</name>
</gene>
<evidence type="ECO:0000313" key="3">
    <source>
        <dbReference type="Proteomes" id="UP001066276"/>
    </source>
</evidence>
<comment type="caution">
    <text evidence="2">The sequence shown here is derived from an EMBL/GenBank/DDBJ whole genome shotgun (WGS) entry which is preliminary data.</text>
</comment>
<evidence type="ECO:0000256" key="1">
    <source>
        <dbReference type="SAM" id="MobiDB-lite"/>
    </source>
</evidence>
<keyword evidence="3" id="KW-1185">Reference proteome</keyword>
<evidence type="ECO:0000313" key="2">
    <source>
        <dbReference type="EMBL" id="KAJ1131944.1"/>
    </source>
</evidence>
<name>A0AAV7PYC7_PLEWA</name>
<proteinExistence type="predicted"/>